<dbReference type="PANTHER" id="PTHR30383:SF5">
    <property type="entry name" value="SGNH HYDROLASE-TYPE ESTERASE DOMAIN-CONTAINING PROTEIN"/>
    <property type="match status" value="1"/>
</dbReference>
<dbReference type="GO" id="GO:0004622">
    <property type="term" value="F:phosphatidylcholine lysophospholipase activity"/>
    <property type="evidence" value="ECO:0007669"/>
    <property type="project" value="TreeGrafter"/>
</dbReference>
<reference evidence="3" key="1">
    <citation type="submission" date="2018-11" db="EMBL/GenBank/DDBJ databases">
        <title>Complete genome sequence of Paenibacillus sp. ML311-T8.</title>
        <authorList>
            <person name="Nam Y.-D."/>
            <person name="Kang J."/>
            <person name="Chung W.-H."/>
            <person name="Park Y.S."/>
        </authorList>
    </citation>
    <scope>NUCLEOTIDE SEQUENCE [LARGE SCALE GENOMIC DNA]</scope>
    <source>
        <strain evidence="3">ML311-T8</strain>
    </source>
</reference>
<dbReference type="EMBL" id="CP034235">
    <property type="protein sequence ID" value="QGQ99469.1"/>
    <property type="molecule type" value="Genomic_DNA"/>
</dbReference>
<organism evidence="2 3">
    <name type="scientific">Paenibacillus psychroresistens</name>
    <dbReference type="NCBI Taxonomy" id="1778678"/>
    <lineage>
        <taxon>Bacteria</taxon>
        <taxon>Bacillati</taxon>
        <taxon>Bacillota</taxon>
        <taxon>Bacilli</taxon>
        <taxon>Bacillales</taxon>
        <taxon>Paenibacillaceae</taxon>
        <taxon>Paenibacillus</taxon>
    </lineage>
</organism>
<dbReference type="KEGG" id="ppsc:EHS13_33725"/>
<dbReference type="Gene3D" id="3.40.50.1110">
    <property type="entry name" value="SGNH hydrolase"/>
    <property type="match status" value="1"/>
</dbReference>
<evidence type="ECO:0000313" key="3">
    <source>
        <dbReference type="Proteomes" id="UP000426246"/>
    </source>
</evidence>
<dbReference type="Proteomes" id="UP000426246">
    <property type="component" value="Chromosome"/>
</dbReference>
<dbReference type="InterPro" id="IPR013830">
    <property type="entry name" value="SGNH_hydro"/>
</dbReference>
<dbReference type="InterPro" id="IPR051532">
    <property type="entry name" value="Ester_Hydrolysis_Enzymes"/>
</dbReference>
<gene>
    <name evidence="2" type="ORF">EHS13_33725</name>
</gene>
<proteinExistence type="predicted"/>
<evidence type="ECO:0000313" key="2">
    <source>
        <dbReference type="EMBL" id="QGQ99469.1"/>
    </source>
</evidence>
<sequence>MGFFERLHSRLVEKSLDLRARAVTYVAFGDSITHGGMEYGVHEHIQLYHQLLKSKIVERYPLTLINVINSGVGGDSAVNALSRLERDVLMYKPDLVTIMFGANDAHGGEAGLPAYAAAIHQMITAIRTQTAAEIIILTPPMMAQKDNPLIHDAHREKLSSFFETELRGFTRLYVEALHKIANEEALPILDVYAMWEQMEQAGVDIHQRFANGLNHPDREFHAELASSLYTKLIENA</sequence>
<name>A0A6B8RUI8_9BACL</name>
<dbReference type="RefSeq" id="WP_155704634.1">
    <property type="nucleotide sequence ID" value="NZ_CP034235.1"/>
</dbReference>
<dbReference type="OrthoDB" id="388542at2"/>
<feature type="domain" description="SGNH hydrolase-type esterase" evidence="1">
    <location>
        <begin position="27"/>
        <end position="221"/>
    </location>
</feature>
<evidence type="ECO:0000259" key="1">
    <source>
        <dbReference type="Pfam" id="PF13472"/>
    </source>
</evidence>
<dbReference type="PANTHER" id="PTHR30383">
    <property type="entry name" value="THIOESTERASE 1/PROTEASE 1/LYSOPHOSPHOLIPASE L1"/>
    <property type="match status" value="1"/>
</dbReference>
<protein>
    <recommendedName>
        <fullName evidence="1">SGNH hydrolase-type esterase domain-containing protein</fullName>
    </recommendedName>
</protein>
<dbReference type="SUPFAM" id="SSF52266">
    <property type="entry name" value="SGNH hydrolase"/>
    <property type="match status" value="1"/>
</dbReference>
<dbReference type="InterPro" id="IPR036514">
    <property type="entry name" value="SGNH_hydro_sf"/>
</dbReference>
<dbReference type="Pfam" id="PF13472">
    <property type="entry name" value="Lipase_GDSL_2"/>
    <property type="match status" value="1"/>
</dbReference>
<keyword evidence="3" id="KW-1185">Reference proteome</keyword>
<accession>A0A6B8RUI8</accession>
<dbReference type="AlphaFoldDB" id="A0A6B8RUI8"/>